<evidence type="ECO:0000313" key="3">
    <source>
        <dbReference type="Proteomes" id="UP000619355"/>
    </source>
</evidence>
<evidence type="ECO:0008006" key="4">
    <source>
        <dbReference type="Google" id="ProtNLM"/>
    </source>
</evidence>
<keyword evidence="3" id="KW-1185">Reference proteome</keyword>
<name>A0A919C1V1_9ACTN</name>
<evidence type="ECO:0000313" key="2">
    <source>
        <dbReference type="EMBL" id="GHG34992.1"/>
    </source>
</evidence>
<dbReference type="EMBL" id="BNBF01000001">
    <property type="protein sequence ID" value="GHG34992.1"/>
    <property type="molecule type" value="Genomic_DNA"/>
</dbReference>
<dbReference type="InterPro" id="IPR021527">
    <property type="entry name" value="DUF2795"/>
</dbReference>
<gene>
    <name evidence="2" type="ORF">GCM10018980_05090</name>
</gene>
<reference evidence="3" key="1">
    <citation type="journal article" date="2019" name="Int. J. Syst. Evol. Microbiol.">
        <title>The Global Catalogue of Microorganisms (GCM) 10K type strain sequencing project: providing services to taxonomists for standard genome sequencing and annotation.</title>
        <authorList>
            <consortium name="The Broad Institute Genomics Platform"/>
            <consortium name="The Broad Institute Genome Sequencing Center for Infectious Disease"/>
            <person name="Wu L."/>
            <person name="Ma J."/>
        </authorList>
    </citation>
    <scope>NUCLEOTIDE SEQUENCE [LARGE SCALE GENOMIC DNA]</scope>
    <source>
        <strain evidence="3">JCM 4253</strain>
    </source>
</reference>
<sequence length="64" mass="7074">MLEALKDVTYPAGRDRLVSAARRAGAQGARPGGKPGLARHRGRPGLARHLREEPRTTIQEEFDR</sequence>
<proteinExistence type="predicted"/>
<evidence type="ECO:0000256" key="1">
    <source>
        <dbReference type="SAM" id="MobiDB-lite"/>
    </source>
</evidence>
<dbReference type="Pfam" id="PF11387">
    <property type="entry name" value="DUF2795"/>
    <property type="match status" value="1"/>
</dbReference>
<dbReference type="RefSeq" id="WP_189977824.1">
    <property type="nucleotide sequence ID" value="NZ_BNBF01000001.1"/>
</dbReference>
<accession>A0A919C1V1</accession>
<comment type="caution">
    <text evidence="2">The sequence shown here is derived from an EMBL/GenBank/DDBJ whole genome shotgun (WGS) entry which is preliminary data.</text>
</comment>
<dbReference type="AlphaFoldDB" id="A0A919C1V1"/>
<dbReference type="Proteomes" id="UP000619355">
    <property type="component" value="Unassembled WGS sequence"/>
</dbReference>
<feature type="region of interest" description="Disordered" evidence="1">
    <location>
        <begin position="22"/>
        <end position="44"/>
    </location>
</feature>
<organism evidence="2 3">
    <name type="scientific">Streptomyces capoamus</name>
    <dbReference type="NCBI Taxonomy" id="68183"/>
    <lineage>
        <taxon>Bacteria</taxon>
        <taxon>Bacillati</taxon>
        <taxon>Actinomycetota</taxon>
        <taxon>Actinomycetes</taxon>
        <taxon>Kitasatosporales</taxon>
        <taxon>Streptomycetaceae</taxon>
        <taxon>Streptomyces</taxon>
    </lineage>
</organism>
<protein>
    <recommendedName>
        <fullName evidence="4">DUF2795 domain-containing protein</fullName>
    </recommendedName>
</protein>